<keyword evidence="5" id="KW-1185">Reference proteome</keyword>
<dbReference type="EMBL" id="JABCSC020000002">
    <property type="protein sequence ID" value="NSL55370.1"/>
    <property type="molecule type" value="Genomic_DNA"/>
</dbReference>
<dbReference type="InterPro" id="IPR002022">
    <property type="entry name" value="Pec_lyase"/>
</dbReference>
<keyword evidence="2" id="KW-0964">Secreted</keyword>
<dbReference type="PANTHER" id="PTHR31683:SF18">
    <property type="entry name" value="PECTATE LYASE 21-RELATED"/>
    <property type="match status" value="1"/>
</dbReference>
<protein>
    <submittedName>
        <fullName evidence="4">Pectate lyase</fullName>
    </submittedName>
</protein>
<dbReference type="InterPro" id="IPR011050">
    <property type="entry name" value="Pectin_lyase_fold/virulence"/>
</dbReference>
<comment type="similarity">
    <text evidence="2">Belongs to the polysaccharide lyase 1 family.</text>
</comment>
<accession>A0ABX2IF97</accession>
<dbReference type="InterPro" id="IPR012334">
    <property type="entry name" value="Pectin_lyas_fold"/>
</dbReference>
<comment type="subcellular location">
    <subcellularLocation>
        <location evidence="2">Secreted</location>
    </subcellularLocation>
</comment>
<dbReference type="InterPro" id="IPR045032">
    <property type="entry name" value="PEL"/>
</dbReference>
<reference evidence="4 5" key="1">
    <citation type="submission" date="2020-06" db="EMBL/GenBank/DDBJ databases">
        <title>Draft genome of Uliginosibacterium sp. IMCC34675.</title>
        <authorList>
            <person name="Song J."/>
        </authorList>
    </citation>
    <scope>NUCLEOTIDE SEQUENCE [LARGE SCALE GENOMIC DNA]</scope>
    <source>
        <strain evidence="4 5">IMCC34675</strain>
    </source>
</reference>
<dbReference type="SUPFAM" id="SSF51126">
    <property type="entry name" value="Pectin lyase-like"/>
    <property type="match status" value="1"/>
</dbReference>
<evidence type="ECO:0000256" key="2">
    <source>
        <dbReference type="RuleBase" id="RU361173"/>
    </source>
</evidence>
<dbReference type="PANTHER" id="PTHR31683">
    <property type="entry name" value="PECTATE LYASE 18-RELATED"/>
    <property type="match status" value="1"/>
</dbReference>
<evidence type="ECO:0000313" key="5">
    <source>
        <dbReference type="Proteomes" id="UP000778523"/>
    </source>
</evidence>
<name>A0ABX2IF97_9RHOO</name>
<keyword evidence="2" id="KW-0119">Carbohydrate metabolism</keyword>
<dbReference type="SMART" id="SM00656">
    <property type="entry name" value="Amb_all"/>
    <property type="match status" value="1"/>
</dbReference>
<sequence length="576" mass="60129">MAGTRSVALGKSGSFVYATKTDSFACIGSAFPTNTYTTSAWCSYGPLSSSSSSAAVSSAAASSVAASSAASSSKAASSAAASSAAVSSAAASSVAASSAAASSVSAAGIDARTLTGASTPLQNVSGSYTYGVRNYLAPATIDGLHNPTNYKAAPVLPTWQFATVDPTGGVLSFERATAPQNGWHTWSRKGKVVVTGGSAAAANRVYTVFNGQQLVAALAEAGLEPKIVRVVGHIDLRWSANNTVFKEYTSYMDQKYGGSIMIPSNTTLVGINDAQGRTARITGTSILIGGELANGAADAQAGYTAWVNAGKDPEDYPTWTRNIIIRNLQIDAPWDVNPEDSANAYADGMTLSRAQNIYIDHISMGDGDTPDSLASDTRHDGLLDIVRGSDYATVTNSYFFKHHKVTLVGNGDSGRAWSDDGRLHVTLSNNFYDRLGSRLPLNRYGQVHMFNNYIYGRTDSSVPADLKFGSGVDPRYKSNMLVENMYFEITALATDSFCKKGIDGGNGTNPIGFRSSGHLMLTDKGGNTTPVAWDGQCGYAVPTGANVWTPPYAYTLQTAAAAKASVISNAGAGKLK</sequence>
<dbReference type="Gene3D" id="2.160.20.10">
    <property type="entry name" value="Single-stranded right-handed beta-helix, Pectin lyase-like"/>
    <property type="match status" value="1"/>
</dbReference>
<evidence type="ECO:0000313" key="4">
    <source>
        <dbReference type="EMBL" id="NSL55370.1"/>
    </source>
</evidence>
<dbReference type="Proteomes" id="UP000778523">
    <property type="component" value="Unassembled WGS sequence"/>
</dbReference>
<evidence type="ECO:0000256" key="1">
    <source>
        <dbReference type="ARBA" id="ARBA00023239"/>
    </source>
</evidence>
<organism evidence="4 5">
    <name type="scientific">Uliginosibacterium aquaticum</name>
    <dbReference type="NCBI Taxonomy" id="2731212"/>
    <lineage>
        <taxon>Bacteria</taxon>
        <taxon>Pseudomonadati</taxon>
        <taxon>Pseudomonadota</taxon>
        <taxon>Betaproteobacteria</taxon>
        <taxon>Rhodocyclales</taxon>
        <taxon>Zoogloeaceae</taxon>
        <taxon>Uliginosibacterium</taxon>
    </lineage>
</organism>
<keyword evidence="2" id="KW-0624">Polysaccharide degradation</keyword>
<dbReference type="Pfam" id="PF00544">
    <property type="entry name" value="Pectate_lyase_4"/>
    <property type="match status" value="1"/>
</dbReference>
<comment type="caution">
    <text evidence="4">The sequence shown here is derived from an EMBL/GenBank/DDBJ whole genome shotgun (WGS) entry which is preliminary data.</text>
</comment>
<gene>
    <name evidence="4" type="ORF">HJ583_010070</name>
</gene>
<evidence type="ECO:0000259" key="3">
    <source>
        <dbReference type="SMART" id="SM00656"/>
    </source>
</evidence>
<proteinExistence type="inferred from homology"/>
<dbReference type="GO" id="GO:0016829">
    <property type="term" value="F:lyase activity"/>
    <property type="evidence" value="ECO:0007669"/>
    <property type="project" value="UniProtKB-KW"/>
</dbReference>
<keyword evidence="1 2" id="KW-0456">Lyase</keyword>
<feature type="domain" description="Pectate lyase" evidence="3">
    <location>
        <begin position="201"/>
        <end position="493"/>
    </location>
</feature>